<dbReference type="HOGENOM" id="CLU_1353512_0_0_3"/>
<proteinExistence type="predicted"/>
<accession>B7K408</accession>
<dbReference type="RefSeq" id="WP_012595815.1">
    <property type="nucleotide sequence ID" value="NC_011726.1"/>
</dbReference>
<dbReference type="KEGG" id="cyp:PCC8801_2540"/>
<dbReference type="STRING" id="41431.PCC8801_2540"/>
<dbReference type="AlphaFoldDB" id="B7K408"/>
<sequence>MTYTTQQLIEILDTELRATCKGERILLPSSDRIPNPAIAKALDWQKVSKVFAYQDFRQQVHDYQRQYNVSGIIWRVCRYQGRSLRYPELHNQLVAVPGDKEILMAAKESVLKFWWEMTQGMNFWLSAHRRRPISSDSIAEFAQDVEWAEIDAARTELYLGLCWGNPQEYQYQWAKPDSGCHRIIGAVDEPSSIKV</sequence>
<evidence type="ECO:0000313" key="2">
    <source>
        <dbReference type="Proteomes" id="UP000008204"/>
    </source>
</evidence>
<dbReference type="EMBL" id="CP001287">
    <property type="protein sequence ID" value="ACK66548.1"/>
    <property type="molecule type" value="Genomic_DNA"/>
</dbReference>
<gene>
    <name evidence="1" type="ordered locus">PCC8801_2540</name>
</gene>
<organism evidence="1 2">
    <name type="scientific">Rippkaea orientalis (strain PCC 8801 / RF-1)</name>
    <name type="common">Cyanothece sp. (strain PCC 8801)</name>
    <dbReference type="NCBI Taxonomy" id="41431"/>
    <lineage>
        <taxon>Bacteria</taxon>
        <taxon>Bacillati</taxon>
        <taxon>Cyanobacteriota</taxon>
        <taxon>Cyanophyceae</taxon>
        <taxon>Oscillatoriophycideae</taxon>
        <taxon>Chroococcales</taxon>
        <taxon>Aphanothecaceae</taxon>
        <taxon>Rippkaea</taxon>
        <taxon>Rippkaea orientalis</taxon>
    </lineage>
</organism>
<dbReference type="OrthoDB" id="483169at2"/>
<keyword evidence="2" id="KW-1185">Reference proteome</keyword>
<dbReference type="Proteomes" id="UP000008204">
    <property type="component" value="Chromosome"/>
</dbReference>
<dbReference type="eggNOG" id="ENOG502Z8TC">
    <property type="taxonomic scope" value="Bacteria"/>
</dbReference>
<name>B7K408_RIPO1</name>
<evidence type="ECO:0000313" key="1">
    <source>
        <dbReference type="EMBL" id="ACK66548.1"/>
    </source>
</evidence>
<reference evidence="2" key="1">
    <citation type="journal article" date="2011" name="MBio">
        <title>Novel metabolic attributes of the genus Cyanothece, comprising a group of unicellular nitrogen-fixing Cyanobacteria.</title>
        <authorList>
            <person name="Bandyopadhyay A."/>
            <person name="Elvitigala T."/>
            <person name="Welsh E."/>
            <person name="Stockel J."/>
            <person name="Liberton M."/>
            <person name="Min H."/>
            <person name="Sherman L.A."/>
            <person name="Pakrasi H.B."/>
        </authorList>
    </citation>
    <scope>NUCLEOTIDE SEQUENCE [LARGE SCALE GENOMIC DNA]</scope>
    <source>
        <strain evidence="2">PCC 8801</strain>
    </source>
</reference>
<protein>
    <submittedName>
        <fullName evidence="1">Uncharacterized protein</fullName>
    </submittedName>
</protein>